<reference evidence="3" key="1">
    <citation type="submission" date="2015-05" db="EMBL/GenBank/DDBJ databases">
        <authorList>
            <person name="Fogelqvist Johan"/>
        </authorList>
    </citation>
    <scope>NUCLEOTIDE SEQUENCE [LARGE SCALE GENOMIC DNA]</scope>
</reference>
<sequence length="154" mass="16405">MSDTTDETDDDSMYGDEVESNYSEPDPFNCMAKEQTSVTPSGVDAWVKSVANDTTGSNTPAGNSSGGFQYAGPSSGSGAGGADNGKRRHGGADGRDIDEGRGNGHGKRPKLGEKGEGNAIYACPFSKRYPPSLLPKACRKSWQNVRRVNFKTRY</sequence>
<protein>
    <submittedName>
        <fullName evidence="2">Uncharacterized protein</fullName>
    </submittedName>
</protein>
<feature type="compositionally biased region" description="Polar residues" evidence="1">
    <location>
        <begin position="51"/>
        <end position="67"/>
    </location>
</feature>
<evidence type="ECO:0000313" key="2">
    <source>
        <dbReference type="EMBL" id="CRK35380.1"/>
    </source>
</evidence>
<dbReference type="AlphaFoldDB" id="A0A0G4MMU6"/>
<proteinExistence type="predicted"/>
<dbReference type="Proteomes" id="UP000045706">
    <property type="component" value="Unassembled WGS sequence"/>
</dbReference>
<evidence type="ECO:0000256" key="1">
    <source>
        <dbReference type="SAM" id="MobiDB-lite"/>
    </source>
</evidence>
<gene>
    <name evidence="2" type="ORF">BN1723_004132</name>
</gene>
<evidence type="ECO:0000313" key="3">
    <source>
        <dbReference type="Proteomes" id="UP000045706"/>
    </source>
</evidence>
<organism evidence="2 3">
    <name type="scientific">Verticillium longisporum</name>
    <name type="common">Verticillium dahliae var. longisporum</name>
    <dbReference type="NCBI Taxonomy" id="100787"/>
    <lineage>
        <taxon>Eukaryota</taxon>
        <taxon>Fungi</taxon>
        <taxon>Dikarya</taxon>
        <taxon>Ascomycota</taxon>
        <taxon>Pezizomycotina</taxon>
        <taxon>Sordariomycetes</taxon>
        <taxon>Hypocreomycetidae</taxon>
        <taxon>Glomerellales</taxon>
        <taxon>Plectosphaerellaceae</taxon>
        <taxon>Verticillium</taxon>
    </lineage>
</organism>
<feature type="compositionally biased region" description="Acidic residues" evidence="1">
    <location>
        <begin position="1"/>
        <end position="19"/>
    </location>
</feature>
<feature type="region of interest" description="Disordered" evidence="1">
    <location>
        <begin position="1"/>
        <end position="117"/>
    </location>
</feature>
<dbReference type="EMBL" id="CVQI01027779">
    <property type="protein sequence ID" value="CRK35380.1"/>
    <property type="molecule type" value="Genomic_DNA"/>
</dbReference>
<feature type="compositionally biased region" description="Basic and acidic residues" evidence="1">
    <location>
        <begin position="90"/>
        <end position="102"/>
    </location>
</feature>
<accession>A0A0G4MMU6</accession>
<name>A0A0G4MMU6_VERLO</name>